<dbReference type="Proteomes" id="UP000025227">
    <property type="component" value="Unplaced"/>
</dbReference>
<accession>A0A7I4XVQ7</accession>
<feature type="compositionally biased region" description="Basic and acidic residues" evidence="1">
    <location>
        <begin position="95"/>
        <end position="105"/>
    </location>
</feature>
<organism evidence="2 3">
    <name type="scientific">Haemonchus contortus</name>
    <name type="common">Barber pole worm</name>
    <dbReference type="NCBI Taxonomy" id="6289"/>
    <lineage>
        <taxon>Eukaryota</taxon>
        <taxon>Metazoa</taxon>
        <taxon>Ecdysozoa</taxon>
        <taxon>Nematoda</taxon>
        <taxon>Chromadorea</taxon>
        <taxon>Rhabditida</taxon>
        <taxon>Rhabditina</taxon>
        <taxon>Rhabditomorpha</taxon>
        <taxon>Strongyloidea</taxon>
        <taxon>Trichostrongylidae</taxon>
        <taxon>Haemonchus</taxon>
    </lineage>
</organism>
<feature type="compositionally biased region" description="Basic and acidic residues" evidence="1">
    <location>
        <begin position="113"/>
        <end position="133"/>
    </location>
</feature>
<reference evidence="3" key="1">
    <citation type="submission" date="2020-12" db="UniProtKB">
        <authorList>
            <consortium name="WormBaseParasite"/>
        </authorList>
    </citation>
    <scope>IDENTIFICATION</scope>
    <source>
        <strain evidence="3">MHco3</strain>
    </source>
</reference>
<evidence type="ECO:0000313" key="2">
    <source>
        <dbReference type="Proteomes" id="UP000025227"/>
    </source>
</evidence>
<dbReference type="AlphaFoldDB" id="A0A7I4XVQ7"/>
<feature type="region of interest" description="Disordered" evidence="1">
    <location>
        <begin position="36"/>
        <end position="175"/>
    </location>
</feature>
<name>A0A7I4XVQ7_HAECO</name>
<protein>
    <submittedName>
        <fullName evidence="3">CARMIL_C domain-containing protein</fullName>
    </submittedName>
</protein>
<dbReference type="WBParaSite" id="HCON_00016920-00001">
    <property type="protein sequence ID" value="HCON_00016920-00001"/>
    <property type="gene ID" value="HCON_00016920"/>
</dbReference>
<feature type="compositionally biased region" description="Basic and acidic residues" evidence="1">
    <location>
        <begin position="57"/>
        <end position="67"/>
    </location>
</feature>
<feature type="compositionally biased region" description="Polar residues" evidence="1">
    <location>
        <begin position="37"/>
        <end position="55"/>
    </location>
</feature>
<keyword evidence="2" id="KW-1185">Reference proteome</keyword>
<sequence>MMNKQTQDNILSTVQKFLSNAPPSCDVEISVKYNLPKDNSQVPRPSTVKISTAATENVRKPGPEVRRSGSSTFLPRRLRSEERMPLKDAIPILTPERKSESRTRYEPVPSAIPDDRDEVHVSAELVKNGDSKRTRSKNPKSSDAETDDMSTSELFPAKKALRYNKNSGKYDDISY</sequence>
<proteinExistence type="predicted"/>
<dbReference type="OrthoDB" id="5868914at2759"/>
<evidence type="ECO:0000256" key="1">
    <source>
        <dbReference type="SAM" id="MobiDB-lite"/>
    </source>
</evidence>
<evidence type="ECO:0000313" key="3">
    <source>
        <dbReference type="WBParaSite" id="HCON_00016920-00001"/>
    </source>
</evidence>